<evidence type="ECO:0000256" key="4">
    <source>
        <dbReference type="ARBA" id="ARBA00022448"/>
    </source>
</evidence>
<dbReference type="GO" id="GO:0015031">
    <property type="term" value="P:protein transport"/>
    <property type="evidence" value="ECO:0007669"/>
    <property type="project" value="UniProtKB-KW"/>
</dbReference>
<keyword evidence="12" id="KW-0966">Cell projection</keyword>
<evidence type="ECO:0000256" key="6">
    <source>
        <dbReference type="ARBA" id="ARBA00022500"/>
    </source>
</evidence>
<feature type="coiled-coil region" evidence="11">
    <location>
        <begin position="8"/>
        <end position="35"/>
    </location>
</feature>
<comment type="caution">
    <text evidence="12">The sequence shown here is derived from an EMBL/GenBank/DDBJ whole genome shotgun (WGS) entry which is preliminary data.</text>
</comment>
<dbReference type="GO" id="GO:0005886">
    <property type="term" value="C:plasma membrane"/>
    <property type="evidence" value="ECO:0007669"/>
    <property type="project" value="UniProtKB-SubCell"/>
</dbReference>
<keyword evidence="12" id="KW-0969">Cilium</keyword>
<dbReference type="EMBL" id="RBVX01000012">
    <property type="protein sequence ID" value="RSL32855.1"/>
    <property type="molecule type" value="Genomic_DNA"/>
</dbReference>
<keyword evidence="8" id="KW-0653">Protein transport</keyword>
<proteinExistence type="inferred from homology"/>
<dbReference type="InterPro" id="IPR053716">
    <property type="entry name" value="Flag_assembly_chemotaxis_eff"/>
</dbReference>
<dbReference type="Gene3D" id="1.10.287.1700">
    <property type="match status" value="1"/>
</dbReference>
<keyword evidence="5" id="KW-1003">Cell membrane</keyword>
<gene>
    <name evidence="12" type="primary">fliJ</name>
    <name evidence="12" type="ORF">D7Z54_14020</name>
</gene>
<keyword evidence="13" id="KW-1185">Reference proteome</keyword>
<dbReference type="OrthoDB" id="2968361at2"/>
<comment type="subcellular location">
    <subcellularLocation>
        <location evidence="1">Cell membrane</location>
        <topology evidence="1">Peripheral membrane protein</topology>
        <orientation evidence="1">Cytoplasmic side</orientation>
    </subcellularLocation>
</comment>
<evidence type="ECO:0000313" key="12">
    <source>
        <dbReference type="EMBL" id="RSL32855.1"/>
    </source>
</evidence>
<evidence type="ECO:0000256" key="2">
    <source>
        <dbReference type="ARBA" id="ARBA00010004"/>
    </source>
</evidence>
<dbReference type="Proteomes" id="UP000275076">
    <property type="component" value="Unassembled WGS sequence"/>
</dbReference>
<evidence type="ECO:0000256" key="9">
    <source>
        <dbReference type="ARBA" id="ARBA00023136"/>
    </source>
</evidence>
<evidence type="ECO:0000256" key="1">
    <source>
        <dbReference type="ARBA" id="ARBA00004413"/>
    </source>
</evidence>
<accession>A0A3R9P8S0</accession>
<dbReference type="RefSeq" id="WP_125556480.1">
    <property type="nucleotide sequence ID" value="NZ_RBVX01000012.1"/>
</dbReference>
<keyword evidence="4" id="KW-0813">Transport</keyword>
<evidence type="ECO:0000256" key="3">
    <source>
        <dbReference type="ARBA" id="ARBA00020392"/>
    </source>
</evidence>
<dbReference type="InterPro" id="IPR012823">
    <property type="entry name" value="Flagell_FliJ"/>
</dbReference>
<dbReference type="AlphaFoldDB" id="A0A3R9P8S0"/>
<keyword evidence="11" id="KW-0175">Coiled coil</keyword>
<evidence type="ECO:0000256" key="8">
    <source>
        <dbReference type="ARBA" id="ARBA00022927"/>
    </source>
</evidence>
<protein>
    <recommendedName>
        <fullName evidence="3">Flagellar FliJ protein</fullName>
    </recommendedName>
</protein>
<dbReference type="GO" id="GO:0006935">
    <property type="term" value="P:chemotaxis"/>
    <property type="evidence" value="ECO:0007669"/>
    <property type="project" value="UniProtKB-KW"/>
</dbReference>
<dbReference type="Pfam" id="PF02050">
    <property type="entry name" value="FliJ"/>
    <property type="match status" value="1"/>
</dbReference>
<evidence type="ECO:0000256" key="5">
    <source>
        <dbReference type="ARBA" id="ARBA00022475"/>
    </source>
</evidence>
<evidence type="ECO:0000256" key="10">
    <source>
        <dbReference type="ARBA" id="ARBA00023225"/>
    </source>
</evidence>
<evidence type="ECO:0000256" key="7">
    <source>
        <dbReference type="ARBA" id="ARBA00022795"/>
    </source>
</evidence>
<keyword evidence="10" id="KW-1006">Bacterial flagellum protein export</keyword>
<organism evidence="12 13">
    <name type="scientific">Salibacterium salarium</name>
    <dbReference type="NCBI Taxonomy" id="284579"/>
    <lineage>
        <taxon>Bacteria</taxon>
        <taxon>Bacillati</taxon>
        <taxon>Bacillota</taxon>
        <taxon>Bacilli</taxon>
        <taxon>Bacillales</taxon>
        <taxon>Bacillaceae</taxon>
    </lineage>
</organism>
<dbReference type="NCBIfam" id="TIGR02473">
    <property type="entry name" value="flagell_FliJ"/>
    <property type="match status" value="1"/>
</dbReference>
<dbReference type="GO" id="GO:0009288">
    <property type="term" value="C:bacterial-type flagellum"/>
    <property type="evidence" value="ECO:0007669"/>
    <property type="project" value="InterPro"/>
</dbReference>
<keyword evidence="9" id="KW-0472">Membrane</keyword>
<evidence type="ECO:0000256" key="11">
    <source>
        <dbReference type="SAM" id="Coils"/>
    </source>
</evidence>
<sequence>MAFTYSFQKILELRKREKEQKEQEYEQSVQQFERMATALYELLRQKEQIEKMYKENMDQGIYVHQLQQNEKVIFQIQEKIQDVQKKTDRARDLMYKKEDEMSEASIEWKKYQKVKEWEKEAHHRSLIQEEEKIMDEISTRRYAFR</sequence>
<keyword evidence="6" id="KW-0145">Chemotaxis</keyword>
<evidence type="ECO:0000313" key="13">
    <source>
        <dbReference type="Proteomes" id="UP000275076"/>
    </source>
</evidence>
<dbReference type="GO" id="GO:0044781">
    <property type="term" value="P:bacterial-type flagellum organization"/>
    <property type="evidence" value="ECO:0007669"/>
    <property type="project" value="UniProtKB-KW"/>
</dbReference>
<name>A0A3R9P8S0_9BACI</name>
<keyword evidence="12" id="KW-0282">Flagellum</keyword>
<reference evidence="12 13" key="1">
    <citation type="submission" date="2018-10" db="EMBL/GenBank/DDBJ databases">
        <title>Draft genome sequence of Bacillus salarius IM0101, isolated from a hypersaline soil in Inner Mongolia, China.</title>
        <authorList>
            <person name="Yamprayoonswat W."/>
            <person name="Boonvisut S."/>
            <person name="Jumpathong W."/>
            <person name="Sittihan S."/>
            <person name="Ruangsuj P."/>
            <person name="Wanthongcharoen S."/>
            <person name="Thongpramul N."/>
            <person name="Pimmason S."/>
            <person name="Yu B."/>
            <person name="Yasawong M."/>
        </authorList>
    </citation>
    <scope>NUCLEOTIDE SEQUENCE [LARGE SCALE GENOMIC DNA]</scope>
    <source>
        <strain evidence="12 13">IM0101</strain>
    </source>
</reference>
<keyword evidence="7" id="KW-1005">Bacterial flagellum biogenesis</keyword>
<dbReference type="GO" id="GO:0071973">
    <property type="term" value="P:bacterial-type flagellum-dependent cell motility"/>
    <property type="evidence" value="ECO:0007669"/>
    <property type="project" value="InterPro"/>
</dbReference>
<comment type="similarity">
    <text evidence="2">Belongs to the FliJ family.</text>
</comment>